<proteinExistence type="predicted"/>
<dbReference type="AlphaFoldDB" id="A0A4C2A6M7"/>
<evidence type="ECO:0000313" key="2">
    <source>
        <dbReference type="Proteomes" id="UP000299102"/>
    </source>
</evidence>
<reference evidence="1 2" key="1">
    <citation type="journal article" date="2019" name="Commun. Biol.">
        <title>The bagworm genome reveals a unique fibroin gene that provides high tensile strength.</title>
        <authorList>
            <person name="Kono N."/>
            <person name="Nakamura H."/>
            <person name="Ohtoshi R."/>
            <person name="Tomita M."/>
            <person name="Numata K."/>
            <person name="Arakawa K."/>
        </authorList>
    </citation>
    <scope>NUCLEOTIDE SEQUENCE [LARGE SCALE GENOMIC DNA]</scope>
</reference>
<organism evidence="1 2">
    <name type="scientific">Eumeta variegata</name>
    <name type="common">Bagworm moth</name>
    <name type="synonym">Eumeta japonica</name>
    <dbReference type="NCBI Taxonomy" id="151549"/>
    <lineage>
        <taxon>Eukaryota</taxon>
        <taxon>Metazoa</taxon>
        <taxon>Ecdysozoa</taxon>
        <taxon>Arthropoda</taxon>
        <taxon>Hexapoda</taxon>
        <taxon>Insecta</taxon>
        <taxon>Pterygota</taxon>
        <taxon>Neoptera</taxon>
        <taxon>Endopterygota</taxon>
        <taxon>Lepidoptera</taxon>
        <taxon>Glossata</taxon>
        <taxon>Ditrysia</taxon>
        <taxon>Tineoidea</taxon>
        <taxon>Psychidae</taxon>
        <taxon>Oiketicinae</taxon>
        <taxon>Eumeta</taxon>
    </lineage>
</organism>
<name>A0A4C2A6M7_EUMVA</name>
<keyword evidence="2" id="KW-1185">Reference proteome</keyword>
<gene>
    <name evidence="1" type="ORF">EVAR_95629_1</name>
</gene>
<comment type="caution">
    <text evidence="1">The sequence shown here is derived from an EMBL/GenBank/DDBJ whole genome shotgun (WGS) entry which is preliminary data.</text>
</comment>
<accession>A0A4C2A6M7</accession>
<dbReference type="OrthoDB" id="10050074at2759"/>
<dbReference type="Proteomes" id="UP000299102">
    <property type="component" value="Unassembled WGS sequence"/>
</dbReference>
<evidence type="ECO:0000313" key="1">
    <source>
        <dbReference type="EMBL" id="GBP96336.1"/>
    </source>
</evidence>
<protein>
    <submittedName>
        <fullName evidence="1">Uncharacterized protein</fullName>
    </submittedName>
</protein>
<dbReference type="EMBL" id="BGZK01002770">
    <property type="protein sequence ID" value="GBP96336.1"/>
    <property type="molecule type" value="Genomic_DNA"/>
</dbReference>
<sequence>MVSRLIGIVIGDIIERSVKGDELGARPGVSRHLTVSARRLAIDVDNTINGGYRHPLPPYLQLRLCLQVVKNKFCRRATDGPWYVWSFLVNRDFELSTTTYRGGIQAILRRRESHTNPLLFSAVAYEAPPRHHFVRRLRNVLLDPVHNLTAAVEGLIELNNMTKD</sequence>